<evidence type="ECO:0000313" key="3">
    <source>
        <dbReference type="Proteomes" id="UP001432166"/>
    </source>
</evidence>
<dbReference type="Pfam" id="PF08592">
    <property type="entry name" value="Anthrone_oxy"/>
    <property type="match status" value="1"/>
</dbReference>
<keyword evidence="1" id="KW-1133">Transmembrane helix</keyword>
<dbReference type="RefSeq" id="WP_328938418.1">
    <property type="nucleotide sequence ID" value="NZ_CP108133.1"/>
</dbReference>
<dbReference type="EMBL" id="CP108133">
    <property type="protein sequence ID" value="WTP51478.1"/>
    <property type="molecule type" value="Genomic_DNA"/>
</dbReference>
<protein>
    <submittedName>
        <fullName evidence="2">DUF1772 domain-containing protein</fullName>
    </submittedName>
</protein>
<dbReference type="Proteomes" id="UP001432166">
    <property type="component" value="Chromosome"/>
</dbReference>
<name>A0ABZ1JP62_9ACTN</name>
<feature type="transmembrane region" description="Helical" evidence="1">
    <location>
        <begin position="155"/>
        <end position="176"/>
    </location>
</feature>
<accession>A0ABZ1JP62</accession>
<proteinExistence type="predicted"/>
<gene>
    <name evidence="2" type="ORF">OG288_26120</name>
</gene>
<reference evidence="2" key="1">
    <citation type="submission" date="2022-10" db="EMBL/GenBank/DDBJ databases">
        <title>The complete genomes of actinobacterial strains from the NBC collection.</title>
        <authorList>
            <person name="Joergensen T.S."/>
            <person name="Alvarez Arevalo M."/>
            <person name="Sterndorff E.B."/>
            <person name="Faurdal D."/>
            <person name="Vuksanovic O."/>
            <person name="Mourched A.-S."/>
            <person name="Charusanti P."/>
            <person name="Shaw S."/>
            <person name="Blin K."/>
            <person name="Weber T."/>
        </authorList>
    </citation>
    <scope>NUCLEOTIDE SEQUENCE</scope>
    <source>
        <strain evidence="2">NBC_00189</strain>
    </source>
</reference>
<feature type="transmembrane region" description="Helical" evidence="1">
    <location>
        <begin position="69"/>
        <end position="90"/>
    </location>
</feature>
<sequence length="197" mass="20678">MTADTENRTTTESGGGRSGSAGGVLVAATVAVGLIAGLFYAFACGIMPALARSDDRVYVEVMRNINEVIQNPVFLLTFLGALVLTAVAAWQSRGSPRSRVWVFAALVAYGLAFLLTVTVNIPLNNDLADVGNPATTADAAAVREEFEDPWVAWNVVRTVLCTLALGLLARALTLYGRDGRDGRHGRSGPSGPPGSSR</sequence>
<feature type="transmembrane region" description="Helical" evidence="1">
    <location>
        <begin position="102"/>
        <end position="123"/>
    </location>
</feature>
<keyword evidence="1" id="KW-0472">Membrane</keyword>
<keyword evidence="1" id="KW-0812">Transmembrane</keyword>
<evidence type="ECO:0000256" key="1">
    <source>
        <dbReference type="SAM" id="Phobius"/>
    </source>
</evidence>
<feature type="transmembrane region" description="Helical" evidence="1">
    <location>
        <begin position="21"/>
        <end position="49"/>
    </location>
</feature>
<dbReference type="InterPro" id="IPR013901">
    <property type="entry name" value="Anthrone_oxy"/>
</dbReference>
<keyword evidence="3" id="KW-1185">Reference proteome</keyword>
<evidence type="ECO:0000313" key="2">
    <source>
        <dbReference type="EMBL" id="WTP51478.1"/>
    </source>
</evidence>
<organism evidence="2 3">
    <name type="scientific">Streptomyces tauricus</name>
    <dbReference type="NCBI Taxonomy" id="68274"/>
    <lineage>
        <taxon>Bacteria</taxon>
        <taxon>Bacillati</taxon>
        <taxon>Actinomycetota</taxon>
        <taxon>Actinomycetes</taxon>
        <taxon>Kitasatosporales</taxon>
        <taxon>Streptomycetaceae</taxon>
        <taxon>Streptomyces</taxon>
        <taxon>Streptomyces aurantiacus group</taxon>
    </lineage>
</organism>